<feature type="chain" id="PRO_5034370909" description="NAD(P)(+)--arginine ADP-ribosyltransferase" evidence="10">
    <location>
        <begin position="23"/>
        <end position="344"/>
    </location>
</feature>
<dbReference type="Gene3D" id="3.90.176.10">
    <property type="entry name" value="Toxin ADP-ribosyltransferase, Chain A, domain 1"/>
    <property type="match status" value="1"/>
</dbReference>
<dbReference type="GO" id="GO:0003950">
    <property type="term" value="F:NAD+ poly-ADP-ribosyltransferase activity"/>
    <property type="evidence" value="ECO:0007669"/>
    <property type="project" value="UniProtKB-ARBA"/>
</dbReference>
<dbReference type="PRINTS" id="PR00970">
    <property type="entry name" value="RIBTRNSFRASE"/>
</dbReference>
<dbReference type="GO" id="GO:0044194">
    <property type="term" value="C:cytolytic granule"/>
    <property type="evidence" value="ECO:0007669"/>
    <property type="project" value="UniProtKB-ARBA"/>
</dbReference>
<keyword evidence="2 10" id="KW-0328">Glycosyltransferase</keyword>
<sequence>EGTGHCQGQTLALLAMAMATTAVDVYPLDMAPDSFDDQYQGCGPAMKAALPALNNSEFEQNEKFAEVWVKAAAEWQSRGTPVSPLSPDQAIAIMAFTMDGLSSMFNDAVRVAGHSHQEYRDNFHFKTLHFLLTDALATLRDAQKGQCRDAFLKVCDTRFEAQRGDTIRSGLFVPMFLSKPTGECPGETMLEVHTCHGVEIQFFTEHPEEKVVLIPPFETFKVTQYIQQGDKTQIQLQSTGTYSKYNCEWLQGDIAGDSLGEWVQPCKGTGDNNTHWRWGTRTPTACGGTRIPWGTPRTGKPVPGDKEQGQRQGPSQGSSHTFLSKQKRGEESLSDRGLDVPMVS</sequence>
<keyword evidence="3 10" id="KW-0808">Transferase</keyword>
<keyword evidence="5 10" id="KW-0732">Signal</keyword>
<feature type="compositionally biased region" description="Low complexity" evidence="11">
    <location>
        <begin position="310"/>
        <end position="319"/>
    </location>
</feature>
<reference evidence="12" key="1">
    <citation type="submission" date="2025-08" db="UniProtKB">
        <authorList>
            <consortium name="Ensembl"/>
        </authorList>
    </citation>
    <scope>IDENTIFICATION</scope>
</reference>
<protein>
    <recommendedName>
        <fullName evidence="10">NAD(P)(+)--arginine ADP-ribosyltransferase</fullName>
        <ecNumber evidence="10">2.4.2.31</ecNumber>
    </recommendedName>
    <alternativeName>
        <fullName evidence="10">Mono(ADP-ribosyl)transferase</fullName>
    </alternativeName>
</protein>
<evidence type="ECO:0000313" key="12">
    <source>
        <dbReference type="Ensembl" id="ENSZALP00000009317.1"/>
    </source>
</evidence>
<evidence type="ECO:0000256" key="7">
    <source>
        <dbReference type="ARBA" id="ARBA00023027"/>
    </source>
</evidence>
<evidence type="ECO:0000256" key="9">
    <source>
        <dbReference type="ARBA" id="ARBA00047597"/>
    </source>
</evidence>
<organism evidence="12 13">
    <name type="scientific">Zonotrichia albicollis</name>
    <name type="common">White-throated sparrow</name>
    <name type="synonym">Fringilla albicollis</name>
    <dbReference type="NCBI Taxonomy" id="44394"/>
    <lineage>
        <taxon>Eukaryota</taxon>
        <taxon>Metazoa</taxon>
        <taxon>Chordata</taxon>
        <taxon>Craniata</taxon>
        <taxon>Vertebrata</taxon>
        <taxon>Euteleostomi</taxon>
        <taxon>Archelosauria</taxon>
        <taxon>Archosauria</taxon>
        <taxon>Dinosauria</taxon>
        <taxon>Saurischia</taxon>
        <taxon>Theropoda</taxon>
        <taxon>Coelurosauria</taxon>
        <taxon>Aves</taxon>
        <taxon>Neognathae</taxon>
        <taxon>Neoaves</taxon>
        <taxon>Telluraves</taxon>
        <taxon>Australaves</taxon>
        <taxon>Passeriformes</taxon>
        <taxon>Passerellidae</taxon>
        <taxon>Zonotrichia</taxon>
    </lineage>
</organism>
<keyword evidence="13" id="KW-1185">Reference proteome</keyword>
<dbReference type="GO" id="GO:0005615">
    <property type="term" value="C:extracellular space"/>
    <property type="evidence" value="ECO:0007669"/>
    <property type="project" value="UniProtKB-ARBA"/>
</dbReference>
<dbReference type="InterPro" id="IPR000768">
    <property type="entry name" value="ART"/>
</dbReference>
<dbReference type="EC" id="2.4.2.31" evidence="10"/>
<keyword evidence="4" id="KW-0548">Nucleotidyltransferase</keyword>
<dbReference type="SUPFAM" id="SSF56399">
    <property type="entry name" value="ADP-ribosylation"/>
    <property type="match status" value="1"/>
</dbReference>
<feature type="region of interest" description="Disordered" evidence="11">
    <location>
        <begin position="274"/>
        <end position="344"/>
    </location>
</feature>
<evidence type="ECO:0000256" key="5">
    <source>
        <dbReference type="ARBA" id="ARBA00022729"/>
    </source>
</evidence>
<evidence type="ECO:0000256" key="8">
    <source>
        <dbReference type="ARBA" id="ARBA00023157"/>
    </source>
</evidence>
<accession>A0A8D2MIU3</accession>
<proteinExistence type="inferred from homology"/>
<keyword evidence="7 10" id="KW-0520">NAD</keyword>
<dbReference type="GO" id="GO:0046677">
    <property type="term" value="P:response to antibiotic"/>
    <property type="evidence" value="ECO:0007669"/>
    <property type="project" value="UniProtKB-ARBA"/>
</dbReference>
<dbReference type="Proteomes" id="UP000694413">
    <property type="component" value="Unassembled WGS sequence"/>
</dbReference>
<dbReference type="InterPro" id="IPR050999">
    <property type="entry name" value="ADP-ribosyltransferase_ARG"/>
</dbReference>
<evidence type="ECO:0000256" key="11">
    <source>
        <dbReference type="SAM" id="MobiDB-lite"/>
    </source>
</evidence>
<dbReference type="PANTHER" id="PTHR10339">
    <property type="entry name" value="ADP-RIBOSYLTRANSFERASE"/>
    <property type="match status" value="1"/>
</dbReference>
<dbReference type="PANTHER" id="PTHR10339:SF19">
    <property type="entry name" value="GPI-LINKED NAD(P)(+)--ARGININE ADP-RIBOSYLTRANSFERASE 1"/>
    <property type="match status" value="1"/>
</dbReference>
<reference evidence="12" key="2">
    <citation type="submission" date="2025-09" db="UniProtKB">
        <authorList>
            <consortium name="Ensembl"/>
        </authorList>
    </citation>
    <scope>IDENTIFICATION</scope>
</reference>
<keyword evidence="6 10" id="KW-0521">NADP</keyword>
<dbReference type="PROSITE" id="PS51996">
    <property type="entry name" value="TR_MART"/>
    <property type="match status" value="1"/>
</dbReference>
<dbReference type="Ensembl" id="ENSZALT00000013036.1">
    <property type="protein sequence ID" value="ENSZALP00000009317.1"/>
    <property type="gene ID" value="ENSZALG00000008020.1"/>
</dbReference>
<keyword evidence="8" id="KW-1015">Disulfide bond</keyword>
<evidence type="ECO:0000256" key="2">
    <source>
        <dbReference type="ARBA" id="ARBA00022676"/>
    </source>
</evidence>
<feature type="signal peptide" evidence="10">
    <location>
        <begin position="1"/>
        <end position="22"/>
    </location>
</feature>
<evidence type="ECO:0000313" key="13">
    <source>
        <dbReference type="Proteomes" id="UP000694413"/>
    </source>
</evidence>
<comment type="catalytic activity">
    <reaction evidence="9 10">
        <text>L-arginyl-[protein] + NAD(+) = N(omega)-(ADP-D-ribosyl)-L-arginyl-[protein] + nicotinamide + H(+)</text>
        <dbReference type="Rhea" id="RHEA:19149"/>
        <dbReference type="Rhea" id="RHEA-COMP:10532"/>
        <dbReference type="Rhea" id="RHEA-COMP:15087"/>
        <dbReference type="ChEBI" id="CHEBI:15378"/>
        <dbReference type="ChEBI" id="CHEBI:17154"/>
        <dbReference type="ChEBI" id="CHEBI:29965"/>
        <dbReference type="ChEBI" id="CHEBI:57540"/>
        <dbReference type="ChEBI" id="CHEBI:142554"/>
        <dbReference type="EC" id="2.4.2.31"/>
    </reaction>
</comment>
<comment type="similarity">
    <text evidence="1 10">Belongs to the Arg-specific ADP-ribosyltransferase family.</text>
</comment>
<dbReference type="GO" id="GO:0016779">
    <property type="term" value="F:nucleotidyltransferase activity"/>
    <property type="evidence" value="ECO:0007669"/>
    <property type="project" value="UniProtKB-KW"/>
</dbReference>
<evidence type="ECO:0000256" key="4">
    <source>
        <dbReference type="ARBA" id="ARBA00022695"/>
    </source>
</evidence>
<dbReference type="AlphaFoldDB" id="A0A8D2MIU3"/>
<feature type="compositionally biased region" description="Basic and acidic residues" evidence="11">
    <location>
        <begin position="327"/>
        <end position="338"/>
    </location>
</feature>
<dbReference type="Pfam" id="PF01129">
    <property type="entry name" value="ART"/>
    <property type="match status" value="1"/>
</dbReference>
<evidence type="ECO:0000256" key="3">
    <source>
        <dbReference type="ARBA" id="ARBA00022679"/>
    </source>
</evidence>
<evidence type="ECO:0000256" key="10">
    <source>
        <dbReference type="RuleBase" id="RU361228"/>
    </source>
</evidence>
<dbReference type="PROSITE" id="PS01291">
    <property type="entry name" value="ART"/>
    <property type="match status" value="1"/>
</dbReference>
<evidence type="ECO:0000256" key="1">
    <source>
        <dbReference type="ARBA" id="ARBA00009558"/>
    </source>
</evidence>
<evidence type="ECO:0000256" key="6">
    <source>
        <dbReference type="ARBA" id="ARBA00022857"/>
    </source>
</evidence>
<dbReference type="FunFam" id="3.90.176.10:FF:000001">
    <property type="entry name" value="NAD(P)(+)--arginine ADP-ribosyltransferase"/>
    <property type="match status" value="1"/>
</dbReference>
<name>A0A8D2MIU3_ZONAL</name>
<dbReference type="GO" id="GO:0106274">
    <property type="term" value="F:NAD+-protein-arginine ADP-ribosyltransferase activity"/>
    <property type="evidence" value="ECO:0007669"/>
    <property type="project" value="UniProtKB-EC"/>
</dbReference>